<dbReference type="RefSeq" id="WP_121153177.1">
    <property type="nucleotide sequence ID" value="NZ_CP032829.1"/>
</dbReference>
<reference evidence="1 2" key="1">
    <citation type="submission" date="2018-09" db="EMBL/GenBank/DDBJ databases">
        <title>Sphingomonas peninsula sp. nov., isolated from fildes peninsula, Antarctic soil.</title>
        <authorList>
            <person name="Yingchao G."/>
        </authorList>
    </citation>
    <scope>NUCLEOTIDE SEQUENCE [LARGE SCALE GENOMIC DNA]</scope>
    <source>
        <strain evidence="1 2">YZ-8</strain>
    </source>
</reference>
<proteinExistence type="predicted"/>
<organism evidence="1 2">
    <name type="scientific">Sphingomonas paeninsulae</name>
    <dbReference type="NCBI Taxonomy" id="2319844"/>
    <lineage>
        <taxon>Bacteria</taxon>
        <taxon>Pseudomonadati</taxon>
        <taxon>Pseudomonadota</taxon>
        <taxon>Alphaproteobacteria</taxon>
        <taxon>Sphingomonadales</taxon>
        <taxon>Sphingomonadaceae</taxon>
        <taxon>Sphingomonas</taxon>
    </lineage>
</organism>
<keyword evidence="2" id="KW-1185">Reference proteome</keyword>
<evidence type="ECO:0000313" key="2">
    <source>
        <dbReference type="Proteomes" id="UP000276254"/>
    </source>
</evidence>
<name>A0A494TGW1_SPHPE</name>
<protein>
    <submittedName>
        <fullName evidence="1">Uncharacterized protein</fullName>
    </submittedName>
</protein>
<dbReference type="KEGG" id="spha:D3Y57_11950"/>
<dbReference type="OrthoDB" id="7588475at2"/>
<accession>A0A494TGW1</accession>
<evidence type="ECO:0000313" key="1">
    <source>
        <dbReference type="EMBL" id="AYJ86552.1"/>
    </source>
</evidence>
<gene>
    <name evidence="1" type="ORF">D3Y57_11950</name>
</gene>
<dbReference type="AlphaFoldDB" id="A0A494TGW1"/>
<dbReference type="Proteomes" id="UP000276254">
    <property type="component" value="Chromosome"/>
</dbReference>
<dbReference type="EMBL" id="CP032829">
    <property type="protein sequence ID" value="AYJ86552.1"/>
    <property type="molecule type" value="Genomic_DNA"/>
</dbReference>
<sequence length="104" mass="11325">MSDPAEKARRALETVVAYLRLGCADGGVAIDVKGGYDLTPELREIIARGDMAIMRADRSSRRRGTTIHTVPQGVNRLAGYDERFGEAFGPATIIPQLKADRPRA</sequence>